<feature type="region of interest" description="Disordered" evidence="1">
    <location>
        <begin position="1"/>
        <end position="94"/>
    </location>
</feature>
<sequence>MARSPRVLLPPSTTACRTPHTQQHWQASPPWRLLPVNRTASSGSSNTAIEHATDSSSVPPSSGFPRSSSLTTAYRRGLRCVPTARTRRAHRPTG</sequence>
<evidence type="ECO:0000313" key="2">
    <source>
        <dbReference type="EMBL" id="GJE93945.1"/>
    </source>
</evidence>
<evidence type="ECO:0000256" key="1">
    <source>
        <dbReference type="SAM" id="MobiDB-lite"/>
    </source>
</evidence>
<feature type="compositionally biased region" description="Polar residues" evidence="1">
    <location>
        <begin position="11"/>
        <end position="26"/>
    </location>
</feature>
<evidence type="ECO:0000313" key="3">
    <source>
        <dbReference type="Proteomes" id="UP000703269"/>
    </source>
</evidence>
<keyword evidence="3" id="KW-1185">Reference proteome</keyword>
<feature type="compositionally biased region" description="Basic residues" evidence="1">
    <location>
        <begin position="85"/>
        <end position="94"/>
    </location>
</feature>
<accession>A0A9P3GHU6</accession>
<dbReference type="AlphaFoldDB" id="A0A9P3GHU6"/>
<comment type="caution">
    <text evidence="2">The sequence shown here is derived from an EMBL/GenBank/DDBJ whole genome shotgun (WGS) entry which is preliminary data.</text>
</comment>
<dbReference type="EMBL" id="BPQB01000036">
    <property type="protein sequence ID" value="GJE93945.1"/>
    <property type="molecule type" value="Genomic_DNA"/>
</dbReference>
<organism evidence="2 3">
    <name type="scientific">Phanerochaete sordida</name>
    <dbReference type="NCBI Taxonomy" id="48140"/>
    <lineage>
        <taxon>Eukaryota</taxon>
        <taxon>Fungi</taxon>
        <taxon>Dikarya</taxon>
        <taxon>Basidiomycota</taxon>
        <taxon>Agaricomycotina</taxon>
        <taxon>Agaricomycetes</taxon>
        <taxon>Polyporales</taxon>
        <taxon>Phanerochaetaceae</taxon>
        <taxon>Phanerochaete</taxon>
    </lineage>
</organism>
<proteinExistence type="predicted"/>
<protein>
    <submittedName>
        <fullName evidence="2">Uncharacterized protein</fullName>
    </submittedName>
</protein>
<reference evidence="2 3" key="1">
    <citation type="submission" date="2021-08" db="EMBL/GenBank/DDBJ databases">
        <title>Draft Genome Sequence of Phanerochaete sordida strain YK-624.</title>
        <authorList>
            <person name="Mori T."/>
            <person name="Dohra H."/>
            <person name="Suzuki T."/>
            <person name="Kawagishi H."/>
            <person name="Hirai H."/>
        </authorList>
    </citation>
    <scope>NUCLEOTIDE SEQUENCE [LARGE SCALE GENOMIC DNA]</scope>
    <source>
        <strain evidence="2 3">YK-624</strain>
    </source>
</reference>
<name>A0A9P3GHU6_9APHY</name>
<feature type="compositionally biased region" description="Polar residues" evidence="1">
    <location>
        <begin position="38"/>
        <end position="72"/>
    </location>
</feature>
<gene>
    <name evidence="2" type="ORF">PsYK624_101100</name>
</gene>
<dbReference type="Proteomes" id="UP000703269">
    <property type="component" value="Unassembled WGS sequence"/>
</dbReference>